<organism evidence="2 3">
    <name type="scientific">Alkaliphilus flagellatus</name>
    <dbReference type="NCBI Taxonomy" id="2841507"/>
    <lineage>
        <taxon>Bacteria</taxon>
        <taxon>Bacillati</taxon>
        <taxon>Bacillota</taxon>
        <taxon>Clostridia</taxon>
        <taxon>Peptostreptococcales</taxon>
        <taxon>Natronincolaceae</taxon>
        <taxon>Alkaliphilus</taxon>
    </lineage>
</organism>
<keyword evidence="3" id="KW-1185">Reference proteome</keyword>
<sequence length="444" mass="51942">MSITRELYNTYEDIVMKNKDAFLKDYSQVMQRVEESPAKYKGNPVEFLYQPMLLGEDDFKRFKSLTDQLIKILNKVINKYIEDEKFRSYFGFSPLLEQLILKDPGYSINIPMGRFDIFYNLDGSFQFCELNADGSSGMVEARELQKIIGESFAVDKLKKSHILQDFELFDSWAEALLTNYREFSKSEDKPQIAIIDWLDGNPPSEFVEFKKTFENFGCKTVIADPRDLVYRDNKLYYGDFRIDCIYRRAVTWEIIEKQDEVKDFINAYLDGNICVVGSIRSQVIHNKIIFAILHDSTKTPFLTEEEREFVKKHIPYTTIFNIENEELLEFTISNKDELVLKPMDKYASRGVRIGADFTKEEWKNIIKKEAKDEYILQQFCKIPKLPMAMVKDNDIKFVENNYLIGLFMYNGKLQGLYTRTGTKNIIGSIVECYTVPNFIVSKNV</sequence>
<dbReference type="RefSeq" id="WP_216415519.1">
    <property type="nucleotide sequence ID" value="NZ_JAHLQK010000002.1"/>
</dbReference>
<dbReference type="Pfam" id="PF14403">
    <property type="entry name" value="CP_ATPgrasp_2"/>
    <property type="match status" value="1"/>
</dbReference>
<evidence type="ECO:0000313" key="2">
    <source>
        <dbReference type="EMBL" id="MBU5676037.1"/>
    </source>
</evidence>
<feature type="domain" description="Circularly permuted ATP-grasp type 2" evidence="1">
    <location>
        <begin position="109"/>
        <end position="392"/>
    </location>
</feature>
<reference evidence="2 3" key="1">
    <citation type="submission" date="2021-06" db="EMBL/GenBank/DDBJ databases">
        <authorList>
            <person name="Sun Q."/>
            <person name="Li D."/>
        </authorList>
    </citation>
    <scope>NUCLEOTIDE SEQUENCE [LARGE SCALE GENOMIC DNA]</scope>
    <source>
        <strain evidence="2 3">MSJ-5</strain>
    </source>
</reference>
<dbReference type="EMBL" id="JAHLQK010000002">
    <property type="protein sequence ID" value="MBU5676037.1"/>
    <property type="molecule type" value="Genomic_DNA"/>
</dbReference>
<proteinExistence type="predicted"/>
<name>A0ABS6G2T7_9FIRM</name>
<evidence type="ECO:0000313" key="3">
    <source>
        <dbReference type="Proteomes" id="UP000779508"/>
    </source>
</evidence>
<protein>
    <submittedName>
        <fullName evidence="2">Glutathionylspermidine synthase family protein</fullName>
    </submittedName>
</protein>
<dbReference type="InterPro" id="IPR025841">
    <property type="entry name" value="CP_ATPgrasp_2"/>
</dbReference>
<accession>A0ABS6G2T7</accession>
<evidence type="ECO:0000259" key="1">
    <source>
        <dbReference type="Pfam" id="PF14403"/>
    </source>
</evidence>
<comment type="caution">
    <text evidence="2">The sequence shown here is derived from an EMBL/GenBank/DDBJ whole genome shotgun (WGS) entry which is preliminary data.</text>
</comment>
<dbReference type="Proteomes" id="UP000779508">
    <property type="component" value="Unassembled WGS sequence"/>
</dbReference>
<gene>
    <name evidence="2" type="ORF">KQI88_06380</name>
</gene>